<reference evidence="2 3" key="1">
    <citation type="journal article" date="2016" name="Mol. Biol. Evol.">
        <title>Comparative Genomics of Early-Diverging Mushroom-Forming Fungi Provides Insights into the Origins of Lignocellulose Decay Capabilities.</title>
        <authorList>
            <person name="Nagy L.G."/>
            <person name="Riley R."/>
            <person name="Tritt A."/>
            <person name="Adam C."/>
            <person name="Daum C."/>
            <person name="Floudas D."/>
            <person name="Sun H."/>
            <person name="Yadav J.S."/>
            <person name="Pangilinan J."/>
            <person name="Larsson K.H."/>
            <person name="Matsuura K."/>
            <person name="Barry K."/>
            <person name="Labutti K."/>
            <person name="Kuo R."/>
            <person name="Ohm R.A."/>
            <person name="Bhattacharya S.S."/>
            <person name="Shirouzu T."/>
            <person name="Yoshinaga Y."/>
            <person name="Martin F.M."/>
            <person name="Grigoriev I.V."/>
            <person name="Hibbett D.S."/>
        </authorList>
    </citation>
    <scope>NUCLEOTIDE SEQUENCE [LARGE SCALE GENOMIC DNA]</scope>
    <source>
        <strain evidence="2 3">HHB14362 ss-1</strain>
    </source>
</reference>
<gene>
    <name evidence="2" type="ORF">NEOLEDRAFT_1149178</name>
</gene>
<proteinExistence type="predicted"/>
<feature type="region of interest" description="Disordered" evidence="1">
    <location>
        <begin position="125"/>
        <end position="148"/>
    </location>
</feature>
<dbReference type="EMBL" id="KV425583">
    <property type="protein sequence ID" value="KZT23658.1"/>
    <property type="molecule type" value="Genomic_DNA"/>
</dbReference>
<protein>
    <submittedName>
        <fullName evidence="2">Uncharacterized protein</fullName>
    </submittedName>
</protein>
<keyword evidence="3" id="KW-1185">Reference proteome</keyword>
<evidence type="ECO:0000313" key="3">
    <source>
        <dbReference type="Proteomes" id="UP000076761"/>
    </source>
</evidence>
<evidence type="ECO:0000313" key="2">
    <source>
        <dbReference type="EMBL" id="KZT23658.1"/>
    </source>
</evidence>
<dbReference type="AlphaFoldDB" id="A0A165RDF7"/>
<dbReference type="Proteomes" id="UP000076761">
    <property type="component" value="Unassembled WGS sequence"/>
</dbReference>
<evidence type="ECO:0000256" key="1">
    <source>
        <dbReference type="SAM" id="MobiDB-lite"/>
    </source>
</evidence>
<organism evidence="2 3">
    <name type="scientific">Neolentinus lepideus HHB14362 ss-1</name>
    <dbReference type="NCBI Taxonomy" id="1314782"/>
    <lineage>
        <taxon>Eukaryota</taxon>
        <taxon>Fungi</taxon>
        <taxon>Dikarya</taxon>
        <taxon>Basidiomycota</taxon>
        <taxon>Agaricomycotina</taxon>
        <taxon>Agaricomycetes</taxon>
        <taxon>Gloeophyllales</taxon>
        <taxon>Gloeophyllaceae</taxon>
        <taxon>Neolentinus</taxon>
    </lineage>
</organism>
<dbReference type="InParanoid" id="A0A165RDF7"/>
<sequence>MASGKIRSPLRFKARTVNMLGQITLATPTYGVAEGDARTVVRRPPQLQRGYVSMAVLMTVRTDLPSLATMTISSSQICHRSAISVGNIQSLEGAPSMPAVSYWNIPCPQSDMFVGAQPAAPFEPHYQREQDQPSHGPSVASACTTALE</sequence>
<accession>A0A165RDF7</accession>
<name>A0A165RDF7_9AGAM</name>